<keyword evidence="4 6" id="KW-0547">Nucleotide-binding</keyword>
<keyword evidence="8" id="KW-0418">Kinase</keyword>
<dbReference type="Proteomes" id="UP000308828">
    <property type="component" value="Unassembled WGS sequence"/>
</dbReference>
<evidence type="ECO:0000256" key="2">
    <source>
        <dbReference type="ARBA" id="ARBA00005069"/>
    </source>
</evidence>
<sequence length="201" mass="21657">MPDRERRRHPDLEHENAGTLIVVVGPSGVGKDSLIAVARRHFRDDPDIRFVQRVITRPADSGGEDHRPASMDAFTKAKSAGDFAIDWEAHGLRYGVPISILADLRSGATLVVNGSRSALPQFEERFAKLVVVNVTARPDALAARLAARGRETAAEIEARLNRTTEPPPSGAHVVTINNSGALEAGAQKLIDLIGRLAHQTA</sequence>
<dbReference type="GO" id="GO:0006015">
    <property type="term" value="P:5-phosphoribose 1-diphosphate biosynthetic process"/>
    <property type="evidence" value="ECO:0007669"/>
    <property type="project" value="UniProtKB-UniRule"/>
</dbReference>
<dbReference type="InterPro" id="IPR012699">
    <property type="entry name" value="PhnN"/>
</dbReference>
<keyword evidence="3 6" id="KW-0808">Transferase</keyword>
<evidence type="ECO:0000256" key="3">
    <source>
        <dbReference type="ARBA" id="ARBA00022679"/>
    </source>
</evidence>
<evidence type="ECO:0000256" key="6">
    <source>
        <dbReference type="HAMAP-Rule" id="MF_00836"/>
    </source>
</evidence>
<reference evidence="8 9" key="1">
    <citation type="submission" date="2019-04" db="EMBL/GenBank/DDBJ databases">
        <title>Genome sequence of strain shin9-1.</title>
        <authorList>
            <person name="Gao J."/>
            <person name="Sun J."/>
        </authorList>
    </citation>
    <scope>NUCLEOTIDE SEQUENCE [LARGE SCALE GENOMIC DNA]</scope>
    <source>
        <strain evidence="9">shin9-1</strain>
    </source>
</reference>
<evidence type="ECO:0000313" key="8">
    <source>
        <dbReference type="EMBL" id="THV22299.1"/>
    </source>
</evidence>
<evidence type="ECO:0000313" key="9">
    <source>
        <dbReference type="Proteomes" id="UP000308828"/>
    </source>
</evidence>
<dbReference type="HAMAP" id="MF_00836">
    <property type="entry name" value="PhnN"/>
    <property type="match status" value="1"/>
</dbReference>
<feature type="domain" description="Guanylate kinase/L-type calcium channel beta subunit" evidence="7">
    <location>
        <begin position="17"/>
        <end position="197"/>
    </location>
</feature>
<evidence type="ECO:0000259" key="7">
    <source>
        <dbReference type="SMART" id="SM00072"/>
    </source>
</evidence>
<dbReference type="GO" id="GO:0005829">
    <property type="term" value="C:cytosol"/>
    <property type="evidence" value="ECO:0007669"/>
    <property type="project" value="TreeGrafter"/>
</dbReference>
<gene>
    <name evidence="6 8" type="primary">phnN</name>
    <name evidence="8" type="ORF">FAA97_13510</name>
</gene>
<keyword evidence="5 6" id="KW-0067">ATP-binding</keyword>
<dbReference type="Gene3D" id="3.40.50.300">
    <property type="entry name" value="P-loop containing nucleotide triphosphate hydrolases"/>
    <property type="match status" value="1"/>
</dbReference>
<dbReference type="EC" id="2.7.4.23" evidence="6"/>
<comment type="function">
    <text evidence="6">Catalyzes the phosphorylation of ribose 1,5-bisphosphate to 5-phospho-D-ribosyl alpha-1-diphosphate (PRPP).</text>
</comment>
<comment type="pathway">
    <text evidence="2 6">Metabolic intermediate biosynthesis; 5-phospho-alpha-D-ribose 1-diphosphate biosynthesis; 5-phospho-alpha-D-ribose 1-diphosphate from D-ribose 5-phosphate (route II): step 3/3.</text>
</comment>
<dbReference type="InterPro" id="IPR027417">
    <property type="entry name" value="P-loop_NTPase"/>
</dbReference>
<dbReference type="RefSeq" id="WP_136599071.1">
    <property type="nucleotide sequence ID" value="NZ_STGV01000004.1"/>
</dbReference>
<dbReference type="SUPFAM" id="SSF52540">
    <property type="entry name" value="P-loop containing nucleoside triphosphate hydrolases"/>
    <property type="match status" value="1"/>
</dbReference>
<dbReference type="OrthoDB" id="341217at2"/>
<dbReference type="EMBL" id="STGV01000004">
    <property type="protein sequence ID" value="THV22299.1"/>
    <property type="molecule type" value="Genomic_DNA"/>
</dbReference>
<proteinExistence type="inferred from homology"/>
<name>A0A4S8P3Q0_9HYPH</name>
<accession>A0A4S8P3Q0</accession>
<dbReference type="GO" id="GO:0019634">
    <property type="term" value="P:organic phosphonate metabolic process"/>
    <property type="evidence" value="ECO:0007669"/>
    <property type="project" value="UniProtKB-UniRule"/>
</dbReference>
<evidence type="ECO:0000256" key="1">
    <source>
        <dbReference type="ARBA" id="ARBA00000373"/>
    </source>
</evidence>
<dbReference type="PANTHER" id="PTHR23117">
    <property type="entry name" value="GUANYLATE KINASE-RELATED"/>
    <property type="match status" value="1"/>
</dbReference>
<dbReference type="GO" id="GO:0033863">
    <property type="term" value="F:ribose 1,5-bisphosphate phosphokinase activity"/>
    <property type="evidence" value="ECO:0007669"/>
    <property type="project" value="UniProtKB-UniRule"/>
</dbReference>
<dbReference type="AlphaFoldDB" id="A0A4S8P3Q0"/>
<dbReference type="PANTHER" id="PTHR23117:SF8">
    <property type="entry name" value="RIBOSE 1,5-BISPHOSPHATE PHOSPHOKINASE PHNN"/>
    <property type="match status" value="1"/>
</dbReference>
<keyword evidence="9" id="KW-1185">Reference proteome</keyword>
<dbReference type="InterPro" id="IPR008145">
    <property type="entry name" value="GK/Ca_channel_bsu"/>
</dbReference>
<dbReference type="NCBIfam" id="TIGR02322">
    <property type="entry name" value="phosphon_PhnN"/>
    <property type="match status" value="1"/>
</dbReference>
<dbReference type="GO" id="GO:0005524">
    <property type="term" value="F:ATP binding"/>
    <property type="evidence" value="ECO:0007669"/>
    <property type="project" value="UniProtKB-KW"/>
</dbReference>
<evidence type="ECO:0000256" key="4">
    <source>
        <dbReference type="ARBA" id="ARBA00022741"/>
    </source>
</evidence>
<protein>
    <recommendedName>
        <fullName evidence="6">Ribose 1,5-bisphosphate phosphokinase PhnN</fullName>
        <ecNumber evidence="6">2.7.4.23</ecNumber>
    </recommendedName>
    <alternativeName>
        <fullName evidence="6">Ribose 1,5-bisphosphokinase</fullName>
    </alternativeName>
</protein>
<organism evidence="8 9">
    <name type="scientific">Peteryoungia ipomoeae</name>
    <dbReference type="NCBI Taxonomy" id="1210932"/>
    <lineage>
        <taxon>Bacteria</taxon>
        <taxon>Pseudomonadati</taxon>
        <taxon>Pseudomonadota</taxon>
        <taxon>Alphaproteobacteria</taxon>
        <taxon>Hyphomicrobiales</taxon>
        <taxon>Rhizobiaceae</taxon>
        <taxon>Peteryoungia</taxon>
    </lineage>
</organism>
<dbReference type="SMART" id="SM00072">
    <property type="entry name" value="GuKc"/>
    <property type="match status" value="1"/>
</dbReference>
<feature type="binding site" evidence="6">
    <location>
        <begin position="25"/>
        <end position="32"/>
    </location>
    <ligand>
        <name>ATP</name>
        <dbReference type="ChEBI" id="CHEBI:30616"/>
    </ligand>
</feature>
<comment type="caution">
    <text evidence="8">The sequence shown here is derived from an EMBL/GenBank/DDBJ whole genome shotgun (WGS) entry which is preliminary data.</text>
</comment>
<comment type="catalytic activity">
    <reaction evidence="1 6">
        <text>alpha-D-ribose 1,5-bisphosphate + ATP = 5-phospho-alpha-D-ribose 1-diphosphate + ADP</text>
        <dbReference type="Rhea" id="RHEA:20109"/>
        <dbReference type="ChEBI" id="CHEBI:30616"/>
        <dbReference type="ChEBI" id="CHEBI:58017"/>
        <dbReference type="ChEBI" id="CHEBI:68688"/>
        <dbReference type="ChEBI" id="CHEBI:456216"/>
        <dbReference type="EC" id="2.7.4.23"/>
    </reaction>
</comment>
<comment type="similarity">
    <text evidence="6">Belongs to the ribose 1,5-bisphosphokinase family.</text>
</comment>
<dbReference type="UniPathway" id="UPA00087">
    <property type="reaction ID" value="UER00175"/>
</dbReference>
<evidence type="ECO:0000256" key="5">
    <source>
        <dbReference type="ARBA" id="ARBA00022840"/>
    </source>
</evidence>